<protein>
    <recommendedName>
        <fullName evidence="5">AIG1-type G domain-containing protein</fullName>
    </recommendedName>
</protein>
<dbReference type="GO" id="GO:0005525">
    <property type="term" value="F:GTP binding"/>
    <property type="evidence" value="ECO:0007669"/>
    <property type="project" value="UniProtKB-KW"/>
</dbReference>
<comment type="caution">
    <text evidence="6">The sequence shown here is derived from an EMBL/GenBank/DDBJ whole genome shotgun (WGS) entry which is preliminary data.</text>
</comment>
<reference evidence="6" key="2">
    <citation type="submission" date="2023-06" db="EMBL/GenBank/DDBJ databases">
        <authorList>
            <consortium name="Lawrence Berkeley National Laboratory"/>
            <person name="Mondo S.J."/>
            <person name="Hensen N."/>
            <person name="Bonometti L."/>
            <person name="Westerberg I."/>
            <person name="Brannstrom I.O."/>
            <person name="Guillou S."/>
            <person name="Cros-Aarteil S."/>
            <person name="Calhoun S."/>
            <person name="Haridas S."/>
            <person name="Kuo A."/>
            <person name="Pangilinan J."/>
            <person name="Riley R."/>
            <person name="Labutti K."/>
            <person name="Andreopoulos B."/>
            <person name="Lipzen A."/>
            <person name="Chen C."/>
            <person name="Yanf M."/>
            <person name="Daum C."/>
            <person name="Ng V."/>
            <person name="Clum A."/>
            <person name="Steindorff A."/>
            <person name="Ohm R."/>
            <person name="Martin F."/>
            <person name="Silar P."/>
            <person name="Natvig D."/>
            <person name="Lalanne C."/>
            <person name="Gautier V."/>
            <person name="Ament-Velasquez S.L."/>
            <person name="Kruys A."/>
            <person name="Hutchinson M.I."/>
            <person name="Powell A.J."/>
            <person name="Barry K."/>
            <person name="Miller A.N."/>
            <person name="Grigoriev I.V."/>
            <person name="Debuchy R."/>
            <person name="Gladieux P."/>
            <person name="Thoren M.H."/>
            <person name="Johannesson H."/>
        </authorList>
    </citation>
    <scope>NUCLEOTIDE SEQUENCE</scope>
    <source>
        <strain evidence="6">PSN324</strain>
    </source>
</reference>
<sequence>MSSEGIILVLGVTGAGKSYFINQLKRRGSVSVAEERVEEGHTLNSETEVCQAVRIVLDDDDDDPRSITVVDTPGFDDTKRPDGEVFAEISDYLAAQHASGIPLKGVLYLHKITENRMTGSSGTYLKILQQLIGEEALGNTIMVTTMWYMLREEFQGEGLNRQQQLIDEFWRPLIDKGAWVARFDGTPASAFQIVSQLAGRESVVLEHQRELVDEERDLGATGAGRSLLQQLESTKVEYSLKLANLEKELERETARGNRTAALEKERQVAEISTMLKRLDKSLSKLNTRPGPRIKQQVSRLMTGENATRAVSVLAAILNVTLFVVRVVVGA</sequence>
<evidence type="ECO:0000313" key="6">
    <source>
        <dbReference type="EMBL" id="KAK4466210.1"/>
    </source>
</evidence>
<keyword evidence="4" id="KW-0812">Transmembrane</keyword>
<dbReference type="InterPro" id="IPR006703">
    <property type="entry name" value="G_AIG1"/>
</dbReference>
<feature type="transmembrane region" description="Helical" evidence="4">
    <location>
        <begin position="309"/>
        <end position="328"/>
    </location>
</feature>
<dbReference type="SUPFAM" id="SSF52540">
    <property type="entry name" value="P-loop containing nucleoside triphosphate hydrolases"/>
    <property type="match status" value="1"/>
</dbReference>
<evidence type="ECO:0000256" key="1">
    <source>
        <dbReference type="ARBA" id="ARBA00022741"/>
    </source>
</evidence>
<keyword evidence="2" id="KW-0342">GTP-binding</keyword>
<evidence type="ECO:0000256" key="3">
    <source>
        <dbReference type="SAM" id="Coils"/>
    </source>
</evidence>
<keyword evidence="1" id="KW-0547">Nucleotide-binding</keyword>
<keyword evidence="4" id="KW-0472">Membrane</keyword>
<name>A0AAV9HZC5_9PEZI</name>
<dbReference type="PANTHER" id="PTHR10903">
    <property type="entry name" value="GTPASE, IMAP FAMILY MEMBER-RELATED"/>
    <property type="match status" value="1"/>
</dbReference>
<feature type="coiled-coil region" evidence="3">
    <location>
        <begin position="228"/>
        <end position="255"/>
    </location>
</feature>
<dbReference type="InterPro" id="IPR045058">
    <property type="entry name" value="GIMA/IAN/Toc"/>
</dbReference>
<dbReference type="Pfam" id="PF04548">
    <property type="entry name" value="AIG1"/>
    <property type="match status" value="1"/>
</dbReference>
<evidence type="ECO:0000256" key="4">
    <source>
        <dbReference type="SAM" id="Phobius"/>
    </source>
</evidence>
<evidence type="ECO:0000259" key="5">
    <source>
        <dbReference type="Pfam" id="PF04548"/>
    </source>
</evidence>
<feature type="domain" description="AIG1-type G" evidence="5">
    <location>
        <begin position="7"/>
        <end position="146"/>
    </location>
</feature>
<keyword evidence="7" id="KW-1185">Reference proteome</keyword>
<keyword evidence="4" id="KW-1133">Transmembrane helix</keyword>
<evidence type="ECO:0000313" key="7">
    <source>
        <dbReference type="Proteomes" id="UP001321749"/>
    </source>
</evidence>
<gene>
    <name evidence="6" type="ORF">QBC42DRAFT_259708</name>
</gene>
<keyword evidence="3" id="KW-0175">Coiled coil</keyword>
<proteinExistence type="predicted"/>
<reference evidence="6" key="1">
    <citation type="journal article" date="2023" name="Mol. Phylogenet. Evol.">
        <title>Genome-scale phylogeny and comparative genomics of the fungal order Sordariales.</title>
        <authorList>
            <person name="Hensen N."/>
            <person name="Bonometti L."/>
            <person name="Westerberg I."/>
            <person name="Brannstrom I.O."/>
            <person name="Guillou S."/>
            <person name="Cros-Aarteil S."/>
            <person name="Calhoun S."/>
            <person name="Haridas S."/>
            <person name="Kuo A."/>
            <person name="Mondo S."/>
            <person name="Pangilinan J."/>
            <person name="Riley R."/>
            <person name="LaButti K."/>
            <person name="Andreopoulos B."/>
            <person name="Lipzen A."/>
            <person name="Chen C."/>
            <person name="Yan M."/>
            <person name="Daum C."/>
            <person name="Ng V."/>
            <person name="Clum A."/>
            <person name="Steindorff A."/>
            <person name="Ohm R.A."/>
            <person name="Martin F."/>
            <person name="Silar P."/>
            <person name="Natvig D.O."/>
            <person name="Lalanne C."/>
            <person name="Gautier V."/>
            <person name="Ament-Velasquez S.L."/>
            <person name="Kruys A."/>
            <person name="Hutchinson M.I."/>
            <person name="Powell A.J."/>
            <person name="Barry K."/>
            <person name="Miller A.N."/>
            <person name="Grigoriev I.V."/>
            <person name="Debuchy R."/>
            <person name="Gladieux P."/>
            <person name="Hiltunen Thoren M."/>
            <person name="Johannesson H."/>
        </authorList>
    </citation>
    <scope>NUCLEOTIDE SEQUENCE</scope>
    <source>
        <strain evidence="6">PSN324</strain>
    </source>
</reference>
<dbReference type="PANTHER" id="PTHR10903:SF184">
    <property type="entry name" value="GTP-BINDING PROTEIN A"/>
    <property type="match status" value="1"/>
</dbReference>
<evidence type="ECO:0000256" key="2">
    <source>
        <dbReference type="ARBA" id="ARBA00023134"/>
    </source>
</evidence>
<dbReference type="AlphaFoldDB" id="A0AAV9HZC5"/>
<organism evidence="6 7">
    <name type="scientific">Cladorrhinum samala</name>
    <dbReference type="NCBI Taxonomy" id="585594"/>
    <lineage>
        <taxon>Eukaryota</taxon>
        <taxon>Fungi</taxon>
        <taxon>Dikarya</taxon>
        <taxon>Ascomycota</taxon>
        <taxon>Pezizomycotina</taxon>
        <taxon>Sordariomycetes</taxon>
        <taxon>Sordariomycetidae</taxon>
        <taxon>Sordariales</taxon>
        <taxon>Podosporaceae</taxon>
        <taxon>Cladorrhinum</taxon>
    </lineage>
</organism>
<dbReference type="Gene3D" id="3.40.50.300">
    <property type="entry name" value="P-loop containing nucleotide triphosphate hydrolases"/>
    <property type="match status" value="1"/>
</dbReference>
<dbReference type="Proteomes" id="UP001321749">
    <property type="component" value="Unassembled WGS sequence"/>
</dbReference>
<dbReference type="EMBL" id="MU864933">
    <property type="protein sequence ID" value="KAK4466210.1"/>
    <property type="molecule type" value="Genomic_DNA"/>
</dbReference>
<dbReference type="InterPro" id="IPR027417">
    <property type="entry name" value="P-loop_NTPase"/>
</dbReference>
<accession>A0AAV9HZC5</accession>